<dbReference type="EMBL" id="FTOG01000006">
    <property type="protein sequence ID" value="SIS90240.1"/>
    <property type="molecule type" value="Genomic_DNA"/>
</dbReference>
<dbReference type="AlphaFoldDB" id="A0A1N7MVY6"/>
<dbReference type="SUPFAM" id="SSF50475">
    <property type="entry name" value="FMN-binding split barrel"/>
    <property type="match status" value="1"/>
</dbReference>
<keyword evidence="2" id="KW-1185">Reference proteome</keyword>
<evidence type="ECO:0000313" key="2">
    <source>
        <dbReference type="Proteomes" id="UP000186221"/>
    </source>
</evidence>
<gene>
    <name evidence="1" type="ORF">SAMN05421580_106230</name>
</gene>
<dbReference type="Gene3D" id="2.30.110.10">
    <property type="entry name" value="Electron Transport, Fmn-binding Protein, Chain A"/>
    <property type="match status" value="1"/>
</dbReference>
<sequence length="206" mass="22042">MYRLPAFAETDAGALSALIAAYPLGLLISSGPGGIMAGPVPFQLVETETGQVLRAHLAKANPQLAELAAAPQVLVVFQPGEAYVSPSWYPTKAEHHRVVPTWNYAMVQVRGTARLITNEAFLRDQIAALTTTQEAERTEPWAVSDAPPEFITAQLRGITGLEIAITAMEGKLKLSQNRTTADRAGVRAGLMAEGDPLARLMPDPTD</sequence>
<protein>
    <submittedName>
        <fullName evidence="1">Negative transcriptional regulator, PaiB family</fullName>
    </submittedName>
</protein>
<dbReference type="Proteomes" id="UP000186221">
    <property type="component" value="Unassembled WGS sequence"/>
</dbReference>
<dbReference type="PANTHER" id="PTHR35802:SF1">
    <property type="entry name" value="PROTEASE SYNTHASE AND SPORULATION PROTEIN PAI 2"/>
    <property type="match status" value="1"/>
</dbReference>
<reference evidence="2" key="1">
    <citation type="submission" date="2017-01" db="EMBL/GenBank/DDBJ databases">
        <authorList>
            <person name="Varghese N."/>
            <person name="Submissions S."/>
        </authorList>
    </citation>
    <scope>NUCLEOTIDE SEQUENCE [LARGE SCALE GENOMIC DNA]</scope>
    <source>
        <strain evidence="2">DSM 19945</strain>
    </source>
</reference>
<dbReference type="PANTHER" id="PTHR35802">
    <property type="entry name" value="PROTEASE SYNTHASE AND SPORULATION PROTEIN PAI 2"/>
    <property type="match status" value="1"/>
</dbReference>
<dbReference type="Pfam" id="PF04299">
    <property type="entry name" value="FMN_bind_2"/>
    <property type="match status" value="1"/>
</dbReference>
<dbReference type="OrthoDB" id="9794948at2"/>
<dbReference type="STRING" id="453582.SAMN05421580_106230"/>
<accession>A0A1N7MVY6</accession>
<dbReference type="InterPro" id="IPR007396">
    <property type="entry name" value="TR_PAI2-type"/>
</dbReference>
<proteinExistence type="predicted"/>
<dbReference type="PIRSF" id="PIRSF010372">
    <property type="entry name" value="PaiB"/>
    <property type="match status" value="1"/>
</dbReference>
<organism evidence="1 2">
    <name type="scientific">Rhodobacter aestuarii</name>
    <dbReference type="NCBI Taxonomy" id="453582"/>
    <lineage>
        <taxon>Bacteria</taxon>
        <taxon>Pseudomonadati</taxon>
        <taxon>Pseudomonadota</taxon>
        <taxon>Alphaproteobacteria</taxon>
        <taxon>Rhodobacterales</taxon>
        <taxon>Rhodobacter group</taxon>
        <taxon>Rhodobacter</taxon>
    </lineage>
</organism>
<dbReference type="RefSeq" id="WP_076485006.1">
    <property type="nucleotide sequence ID" value="NZ_FTOG01000006.1"/>
</dbReference>
<evidence type="ECO:0000313" key="1">
    <source>
        <dbReference type="EMBL" id="SIS90240.1"/>
    </source>
</evidence>
<dbReference type="InterPro" id="IPR012349">
    <property type="entry name" value="Split_barrel_FMN-bd"/>
</dbReference>
<name>A0A1N7MVY6_9RHOB</name>